<dbReference type="InterPro" id="IPR011701">
    <property type="entry name" value="MFS"/>
</dbReference>
<dbReference type="Pfam" id="PF07690">
    <property type="entry name" value="MFS_1"/>
    <property type="match status" value="2"/>
</dbReference>
<feature type="compositionally biased region" description="Basic and acidic residues" evidence="5">
    <location>
        <begin position="196"/>
        <end position="206"/>
    </location>
</feature>
<feature type="transmembrane region" description="Helical" evidence="6">
    <location>
        <begin position="289"/>
        <end position="307"/>
    </location>
</feature>
<dbReference type="PANTHER" id="PTHR23514">
    <property type="entry name" value="BYPASS OF STOP CODON PROTEIN 6"/>
    <property type="match status" value="1"/>
</dbReference>
<feature type="transmembrane region" description="Helical" evidence="6">
    <location>
        <begin position="12"/>
        <end position="31"/>
    </location>
</feature>
<feature type="transmembrane region" description="Helical" evidence="6">
    <location>
        <begin position="345"/>
        <end position="369"/>
    </location>
</feature>
<feature type="transmembrane region" description="Helical" evidence="6">
    <location>
        <begin position="74"/>
        <end position="92"/>
    </location>
</feature>
<feature type="transmembrane region" description="Helical" evidence="6">
    <location>
        <begin position="43"/>
        <end position="67"/>
    </location>
</feature>
<evidence type="ECO:0000256" key="5">
    <source>
        <dbReference type="SAM" id="MobiDB-lite"/>
    </source>
</evidence>
<dbReference type="PROSITE" id="PS50850">
    <property type="entry name" value="MFS"/>
    <property type="match status" value="1"/>
</dbReference>
<feature type="transmembrane region" description="Helical" evidence="6">
    <location>
        <begin position="220"/>
        <end position="237"/>
    </location>
</feature>
<dbReference type="EMBL" id="BAAAYX010000013">
    <property type="protein sequence ID" value="GAA3709466.1"/>
    <property type="molecule type" value="Genomic_DNA"/>
</dbReference>
<dbReference type="InterPro" id="IPR020846">
    <property type="entry name" value="MFS_dom"/>
</dbReference>
<comment type="caution">
    <text evidence="8">The sequence shown here is derived from an EMBL/GenBank/DDBJ whole genome shotgun (WGS) entry which is preliminary data.</text>
</comment>
<keyword evidence="2 6" id="KW-0812">Transmembrane</keyword>
<proteinExistence type="predicted"/>
<evidence type="ECO:0000256" key="3">
    <source>
        <dbReference type="ARBA" id="ARBA00022989"/>
    </source>
</evidence>
<reference evidence="9" key="1">
    <citation type="journal article" date="2019" name="Int. J. Syst. Evol. Microbiol.">
        <title>The Global Catalogue of Microorganisms (GCM) 10K type strain sequencing project: providing services to taxonomists for standard genome sequencing and annotation.</title>
        <authorList>
            <consortium name="The Broad Institute Genomics Platform"/>
            <consortium name="The Broad Institute Genome Sequencing Center for Infectious Disease"/>
            <person name="Wu L."/>
            <person name="Ma J."/>
        </authorList>
    </citation>
    <scope>NUCLEOTIDE SEQUENCE [LARGE SCALE GENOMIC DNA]</scope>
    <source>
        <strain evidence="9">JCM 16548</strain>
    </source>
</reference>
<dbReference type="InterPro" id="IPR036259">
    <property type="entry name" value="MFS_trans_sf"/>
</dbReference>
<evidence type="ECO:0000313" key="9">
    <source>
        <dbReference type="Proteomes" id="UP001500051"/>
    </source>
</evidence>
<feature type="transmembrane region" description="Helical" evidence="6">
    <location>
        <begin position="162"/>
        <end position="183"/>
    </location>
</feature>
<accession>A0ABP7DRY9</accession>
<keyword evidence="4 6" id="KW-0472">Membrane</keyword>
<feature type="region of interest" description="Disordered" evidence="5">
    <location>
        <begin position="189"/>
        <end position="216"/>
    </location>
</feature>
<name>A0ABP7DRY9_9ACTN</name>
<gene>
    <name evidence="8" type="ORF">GCM10022204_29670</name>
</gene>
<protein>
    <submittedName>
        <fullName evidence="8">MFS transporter</fullName>
    </submittedName>
</protein>
<dbReference type="SUPFAM" id="SSF103473">
    <property type="entry name" value="MFS general substrate transporter"/>
    <property type="match status" value="1"/>
</dbReference>
<evidence type="ECO:0000256" key="6">
    <source>
        <dbReference type="SAM" id="Phobius"/>
    </source>
</evidence>
<keyword evidence="3 6" id="KW-1133">Transmembrane helix</keyword>
<feature type="domain" description="Major facilitator superfamily (MFS) profile" evidence="7">
    <location>
        <begin position="8"/>
        <end position="401"/>
    </location>
</feature>
<evidence type="ECO:0000256" key="2">
    <source>
        <dbReference type="ARBA" id="ARBA00022692"/>
    </source>
</evidence>
<comment type="subcellular location">
    <subcellularLocation>
        <location evidence="1">Cell membrane</location>
        <topology evidence="1">Multi-pass membrane protein</topology>
    </subcellularLocation>
</comment>
<evidence type="ECO:0000259" key="7">
    <source>
        <dbReference type="PROSITE" id="PS50850"/>
    </source>
</evidence>
<organism evidence="8 9">
    <name type="scientific">Microlunatus aurantiacus</name>
    <dbReference type="NCBI Taxonomy" id="446786"/>
    <lineage>
        <taxon>Bacteria</taxon>
        <taxon>Bacillati</taxon>
        <taxon>Actinomycetota</taxon>
        <taxon>Actinomycetes</taxon>
        <taxon>Propionibacteriales</taxon>
        <taxon>Propionibacteriaceae</taxon>
        <taxon>Microlunatus</taxon>
    </lineage>
</organism>
<dbReference type="InterPro" id="IPR051788">
    <property type="entry name" value="MFS_Transporter"/>
</dbReference>
<evidence type="ECO:0000313" key="8">
    <source>
        <dbReference type="EMBL" id="GAA3709466.1"/>
    </source>
</evidence>
<feature type="transmembrane region" description="Helical" evidence="6">
    <location>
        <begin position="313"/>
        <end position="333"/>
    </location>
</feature>
<dbReference type="Proteomes" id="UP001500051">
    <property type="component" value="Unassembled WGS sequence"/>
</dbReference>
<dbReference type="Gene3D" id="1.20.1250.20">
    <property type="entry name" value="MFS general substrate transporter like domains"/>
    <property type="match status" value="2"/>
</dbReference>
<feature type="transmembrane region" description="Helical" evidence="6">
    <location>
        <begin position="98"/>
        <end position="116"/>
    </location>
</feature>
<evidence type="ECO:0000256" key="1">
    <source>
        <dbReference type="ARBA" id="ARBA00004651"/>
    </source>
</evidence>
<feature type="transmembrane region" description="Helical" evidence="6">
    <location>
        <begin position="137"/>
        <end position="156"/>
    </location>
</feature>
<dbReference type="CDD" id="cd17393">
    <property type="entry name" value="MFS_MosC_like"/>
    <property type="match status" value="1"/>
</dbReference>
<keyword evidence="9" id="KW-1185">Reference proteome</keyword>
<feature type="transmembrane region" description="Helical" evidence="6">
    <location>
        <begin position="257"/>
        <end position="277"/>
    </location>
</feature>
<dbReference type="RefSeq" id="WP_344813166.1">
    <property type="nucleotide sequence ID" value="NZ_BAAAYX010000013.1"/>
</dbReference>
<sequence>MVDRVRRARYAVGATFAINGLTFANLVPRYPEIVAELDLDKTAFGAAVAAWPLGALLSGLLAGVAVTRWTSKRVIVVASLAMSALLVGVGWASSWLALAAVFLCVGLVDALIDIANNAQGLWVQRRLGTSIITGLHGLWSVGAVVGGLIGSLFAGLGVPVRWHLLLTGVLFAVALLLVARLLLPGHEPAAGPSRSHLQDEETDGSRTDPGGRTPRVTPGVVARLLLVCLVGLAGAAGEDAGNTWGALYLTGDLQTTAAVGGAVFVAMQTAMIVGRFAGDPLVTRFGPRGVSRVGGILTVAGFGVVLATPSVVAAVIGFGVVGLGIAVLIPLAMQAADELPGLPRGFGLAVSGWMMRLGFLATPPLIGLVADAVGLRWAFVVPAALGVLAVAFAGLLAPAERRPARD</sequence>
<feature type="transmembrane region" description="Helical" evidence="6">
    <location>
        <begin position="375"/>
        <end position="397"/>
    </location>
</feature>
<evidence type="ECO:0000256" key="4">
    <source>
        <dbReference type="ARBA" id="ARBA00023136"/>
    </source>
</evidence>
<dbReference type="PANTHER" id="PTHR23514:SF13">
    <property type="entry name" value="INNER MEMBRANE PROTEIN YBJJ"/>
    <property type="match status" value="1"/>
</dbReference>